<sequence length="177" mass="19914">MTKWFDLSAGDEMHLETASFVRRFSVALSVSAESAWAELTRDNALAWCSAVTGSRYLTPRPFGVGTRRELSMRPSTVKATEEYFRWEETPRVRYRNTFYVSRFTVPGLRHFVEDTLVERLASGSRLTWTFAIEPGPTLRVPLKLAAPAVTAALRRVVTETADYLGRASETATTENGQ</sequence>
<reference evidence="1 2" key="1">
    <citation type="submission" date="2016-10" db="EMBL/GenBank/DDBJ databases">
        <authorList>
            <person name="de Groot N.N."/>
        </authorList>
    </citation>
    <scope>NUCLEOTIDE SEQUENCE [LARGE SCALE GENOMIC DNA]</scope>
    <source>
        <strain evidence="1 2">JCM 11308</strain>
    </source>
</reference>
<dbReference type="EMBL" id="FNAB01000003">
    <property type="protein sequence ID" value="SDD23732.1"/>
    <property type="molecule type" value="Genomic_DNA"/>
</dbReference>
<dbReference type="Proteomes" id="UP000199417">
    <property type="component" value="Unassembled WGS sequence"/>
</dbReference>
<evidence type="ECO:0000313" key="1">
    <source>
        <dbReference type="EMBL" id="SDD23732.1"/>
    </source>
</evidence>
<dbReference type="STRING" id="168276.SAMN05444580_103387"/>
<dbReference type="InterPro" id="IPR019587">
    <property type="entry name" value="Polyketide_cyclase/dehydratase"/>
</dbReference>
<dbReference type="AlphaFoldDB" id="A0A1G6T3M4"/>
<keyword evidence="2" id="KW-1185">Reference proteome</keyword>
<organism evidence="1 2">
    <name type="scientific">Rhodococcus tukisamuensis</name>
    <dbReference type="NCBI Taxonomy" id="168276"/>
    <lineage>
        <taxon>Bacteria</taxon>
        <taxon>Bacillati</taxon>
        <taxon>Actinomycetota</taxon>
        <taxon>Actinomycetes</taxon>
        <taxon>Mycobacteriales</taxon>
        <taxon>Nocardiaceae</taxon>
        <taxon>Rhodococcus</taxon>
    </lineage>
</organism>
<dbReference type="Gene3D" id="3.30.530.20">
    <property type="match status" value="1"/>
</dbReference>
<proteinExistence type="predicted"/>
<name>A0A1G6T3M4_9NOCA</name>
<dbReference type="InterPro" id="IPR023393">
    <property type="entry name" value="START-like_dom_sf"/>
</dbReference>
<dbReference type="Pfam" id="PF10604">
    <property type="entry name" value="Polyketide_cyc2"/>
    <property type="match status" value="1"/>
</dbReference>
<gene>
    <name evidence="1" type="ORF">SAMN05444580_103387</name>
</gene>
<evidence type="ECO:0000313" key="2">
    <source>
        <dbReference type="Proteomes" id="UP000199417"/>
    </source>
</evidence>
<dbReference type="SUPFAM" id="SSF55961">
    <property type="entry name" value="Bet v1-like"/>
    <property type="match status" value="1"/>
</dbReference>
<dbReference type="RefSeq" id="WP_072847207.1">
    <property type="nucleotide sequence ID" value="NZ_FNAB01000003.1"/>
</dbReference>
<accession>A0A1G6T3M4</accession>
<protein>
    <submittedName>
        <fullName evidence="1">Polyketide cyclase / dehydrase and lipid transport</fullName>
    </submittedName>
</protein>